<dbReference type="PANTHER" id="PTHR37481">
    <property type="entry name" value="LIPOPOLYSACCHARIDE EXPORT SYSTEM PROTEIN LPTC"/>
    <property type="match status" value="1"/>
</dbReference>
<dbReference type="InterPro" id="IPR026265">
    <property type="entry name" value="LptC"/>
</dbReference>
<keyword evidence="2" id="KW-0997">Cell inner membrane</keyword>
<dbReference type="Pfam" id="PF06835">
    <property type="entry name" value="LptC"/>
    <property type="match status" value="1"/>
</dbReference>
<evidence type="ECO:0000256" key="2">
    <source>
        <dbReference type="ARBA" id="ARBA00022519"/>
    </source>
</evidence>
<dbReference type="Gene3D" id="2.60.450.10">
    <property type="entry name" value="Lipopolysaccharide (LPS) transport protein A like domain"/>
    <property type="match status" value="1"/>
</dbReference>
<evidence type="ECO:0000313" key="7">
    <source>
        <dbReference type="Proteomes" id="UP000198324"/>
    </source>
</evidence>
<dbReference type="RefSeq" id="WP_089270980.1">
    <property type="nucleotide sequence ID" value="NZ_FZOC01000001.1"/>
</dbReference>
<dbReference type="InterPro" id="IPR010664">
    <property type="entry name" value="LipoPS_assembly_LptC-rel"/>
</dbReference>
<dbReference type="Proteomes" id="UP000198324">
    <property type="component" value="Unassembled WGS sequence"/>
</dbReference>
<dbReference type="AlphaFoldDB" id="A0A238XQZ6"/>
<evidence type="ECO:0000313" key="6">
    <source>
        <dbReference type="EMBL" id="SNR60409.1"/>
    </source>
</evidence>
<organism evidence="6 7">
    <name type="scientific">Humidesulfovibrio mexicanus</name>
    <dbReference type="NCBI Taxonomy" id="147047"/>
    <lineage>
        <taxon>Bacteria</taxon>
        <taxon>Pseudomonadati</taxon>
        <taxon>Thermodesulfobacteriota</taxon>
        <taxon>Desulfovibrionia</taxon>
        <taxon>Desulfovibrionales</taxon>
        <taxon>Desulfovibrionaceae</taxon>
        <taxon>Humidesulfovibrio</taxon>
    </lineage>
</organism>
<keyword evidence="1" id="KW-1003">Cell membrane</keyword>
<evidence type="ECO:0000256" key="5">
    <source>
        <dbReference type="ARBA" id="ARBA00023136"/>
    </source>
</evidence>
<gene>
    <name evidence="6" type="ORF">SAMN04488503_0293</name>
</gene>
<accession>A0A238XQZ6</accession>
<keyword evidence="5" id="KW-0472">Membrane</keyword>
<name>A0A238XQZ6_9BACT</name>
<dbReference type="GO" id="GO:0015221">
    <property type="term" value="F:lipopolysaccharide transmembrane transporter activity"/>
    <property type="evidence" value="ECO:0007669"/>
    <property type="project" value="InterPro"/>
</dbReference>
<reference evidence="6 7" key="1">
    <citation type="submission" date="2017-06" db="EMBL/GenBank/DDBJ databases">
        <authorList>
            <person name="Kim H.J."/>
            <person name="Triplett B.A."/>
        </authorList>
    </citation>
    <scope>NUCLEOTIDE SEQUENCE [LARGE SCALE GENOMIC DNA]</scope>
    <source>
        <strain evidence="6 7">DSM 13116</strain>
    </source>
</reference>
<evidence type="ECO:0000256" key="1">
    <source>
        <dbReference type="ARBA" id="ARBA00022475"/>
    </source>
</evidence>
<dbReference type="PANTHER" id="PTHR37481:SF1">
    <property type="entry name" value="LIPOPOLYSACCHARIDE EXPORT SYSTEM PROTEIN LPTC"/>
    <property type="match status" value="1"/>
</dbReference>
<keyword evidence="4" id="KW-1133">Transmembrane helix</keyword>
<sequence length="194" mass="21501">MRKPFFTVIVIFLLGLVVGLVVNMQRDNVHDAPAEKPQTKAEPDVLAEDLELVQGSDGKELWRIRATSAEYSLDQRIVQVIRPQLFAYVGPEREEVFIKSDLGEINQSGNTVTLRDNIAGRFGQFALSSDVFDYIGAMKKAYFKGRVIVTRPDFTVNATTVEINLETRELTAAGGVAAEFTPAALEGLKKEKKP</sequence>
<evidence type="ECO:0000256" key="3">
    <source>
        <dbReference type="ARBA" id="ARBA00022692"/>
    </source>
</evidence>
<proteinExistence type="predicted"/>
<dbReference type="GO" id="GO:0030288">
    <property type="term" value="C:outer membrane-bounded periplasmic space"/>
    <property type="evidence" value="ECO:0007669"/>
    <property type="project" value="TreeGrafter"/>
</dbReference>
<dbReference type="GO" id="GO:0005886">
    <property type="term" value="C:plasma membrane"/>
    <property type="evidence" value="ECO:0007669"/>
    <property type="project" value="InterPro"/>
</dbReference>
<protein>
    <submittedName>
        <fullName evidence="6">LPS export ABC transporter protein LptC</fullName>
    </submittedName>
</protein>
<evidence type="ECO:0000256" key="4">
    <source>
        <dbReference type="ARBA" id="ARBA00022989"/>
    </source>
</evidence>
<dbReference type="EMBL" id="FZOC01000001">
    <property type="protein sequence ID" value="SNR60409.1"/>
    <property type="molecule type" value="Genomic_DNA"/>
</dbReference>
<dbReference type="GO" id="GO:0017089">
    <property type="term" value="F:glycolipid transfer activity"/>
    <property type="evidence" value="ECO:0007669"/>
    <property type="project" value="TreeGrafter"/>
</dbReference>
<dbReference type="InterPro" id="IPR052363">
    <property type="entry name" value="LPS_export_LptC"/>
</dbReference>
<keyword evidence="7" id="KW-1185">Reference proteome</keyword>
<dbReference type="NCBIfam" id="TIGR04409">
    <property type="entry name" value="LptC_YrbK"/>
    <property type="match status" value="1"/>
</dbReference>
<dbReference type="OrthoDB" id="5452243at2"/>
<keyword evidence="3" id="KW-0812">Transmembrane</keyword>